<gene>
    <name evidence="3" type="ORF">BS640_06850</name>
</gene>
<dbReference type="InterPro" id="IPR003313">
    <property type="entry name" value="AraC-bd"/>
</dbReference>
<dbReference type="InterPro" id="IPR037923">
    <property type="entry name" value="HTH-like"/>
</dbReference>
<dbReference type="SUPFAM" id="SSF51215">
    <property type="entry name" value="Regulatory protein AraC"/>
    <property type="match status" value="1"/>
</dbReference>
<name>A0A1X0WHR4_9GAMM</name>
<sequence length="134" mass="15172">MIPIKEQARFYQLPEFNGLEMLKASYREQFFSRHVHETFCILLIEKGAQRFYRSGGDHVAPQGHIVLVNLDEVHTGQAESLSGWGYWAIYPHPDLLQTLSRDLSSIRGEIPGSLSRLSTIPVSPLSLFYIAKVG</sequence>
<reference evidence="3 4" key="1">
    <citation type="journal article" date="2017" name="Int. J. Syst. Evol. Microbiol.">
        <title>Rouxiella badensis sp. nov. and Rouxiella silvae sp. nov. isolated from peat bog soil in Germany and emendation of the genus description.</title>
        <authorList>
            <person name="Le Fleche-Mateos A."/>
            <person name="Kugler J.H."/>
            <person name="Hansen S.H."/>
            <person name="Syldatk C."/>
            <person name="Hausmann R."/>
            <person name="Lomprez F."/>
            <person name="Vandenbogaert M."/>
            <person name="Manuguerra J.C."/>
            <person name="Grimont P.A."/>
        </authorList>
    </citation>
    <scope>NUCLEOTIDE SEQUENCE [LARGE SCALE GENOMIC DNA]</scope>
    <source>
        <strain evidence="3 4">DSM 100043</strain>
    </source>
</reference>
<dbReference type="GO" id="GO:0006355">
    <property type="term" value="P:regulation of DNA-templated transcription"/>
    <property type="evidence" value="ECO:0007669"/>
    <property type="project" value="InterPro"/>
</dbReference>
<dbReference type="STRING" id="1646377.BS640_06850"/>
<dbReference type="GO" id="GO:0003677">
    <property type="term" value="F:DNA binding"/>
    <property type="evidence" value="ECO:0007669"/>
    <property type="project" value="UniProtKB-KW"/>
</dbReference>
<evidence type="ECO:0000256" key="1">
    <source>
        <dbReference type="ARBA" id="ARBA00023125"/>
    </source>
</evidence>
<proteinExistence type="predicted"/>
<dbReference type="Proteomes" id="UP000192536">
    <property type="component" value="Unassembled WGS sequence"/>
</dbReference>
<keyword evidence="1" id="KW-0238">DNA-binding</keyword>
<accession>A0A1X0WHR4</accession>
<dbReference type="AlphaFoldDB" id="A0A1X0WHR4"/>
<dbReference type="Pfam" id="PF02311">
    <property type="entry name" value="AraC_binding"/>
    <property type="match status" value="1"/>
</dbReference>
<keyword evidence="4" id="KW-1185">Reference proteome</keyword>
<dbReference type="RefSeq" id="WP_241528150.1">
    <property type="nucleotide sequence ID" value="NZ_MRWE01000008.1"/>
</dbReference>
<comment type="caution">
    <text evidence="3">The sequence shown here is derived from an EMBL/GenBank/DDBJ whole genome shotgun (WGS) entry which is preliminary data.</text>
</comment>
<feature type="domain" description="AraC-type arabinose-binding/dimerisation" evidence="2">
    <location>
        <begin position="18"/>
        <end position="111"/>
    </location>
</feature>
<organism evidence="3 4">
    <name type="scientific">Rouxiella badensis</name>
    <dbReference type="NCBI Taxonomy" id="1646377"/>
    <lineage>
        <taxon>Bacteria</taxon>
        <taxon>Pseudomonadati</taxon>
        <taxon>Pseudomonadota</taxon>
        <taxon>Gammaproteobacteria</taxon>
        <taxon>Enterobacterales</taxon>
        <taxon>Yersiniaceae</taxon>
        <taxon>Rouxiella</taxon>
    </lineage>
</organism>
<evidence type="ECO:0000313" key="4">
    <source>
        <dbReference type="Proteomes" id="UP000192536"/>
    </source>
</evidence>
<protein>
    <recommendedName>
        <fullName evidence="2">AraC-type arabinose-binding/dimerisation domain-containing protein</fullName>
    </recommendedName>
</protein>
<dbReference type="EMBL" id="MRWE01000008">
    <property type="protein sequence ID" value="ORJ26284.1"/>
    <property type="molecule type" value="Genomic_DNA"/>
</dbReference>
<evidence type="ECO:0000313" key="3">
    <source>
        <dbReference type="EMBL" id="ORJ26284.1"/>
    </source>
</evidence>
<evidence type="ECO:0000259" key="2">
    <source>
        <dbReference type="Pfam" id="PF02311"/>
    </source>
</evidence>